<dbReference type="InterPro" id="IPR009001">
    <property type="entry name" value="Transl_elong_EF1A/Init_IF2_C"/>
</dbReference>
<dbReference type="InterPro" id="IPR041757">
    <property type="entry name" value="CysN_GTP-bd"/>
</dbReference>
<dbReference type="Proteomes" id="UP001500002">
    <property type="component" value="Unassembled WGS sequence"/>
</dbReference>
<dbReference type="InterPro" id="IPR044139">
    <property type="entry name" value="CysN_NoDQ_III"/>
</dbReference>
<dbReference type="Gene3D" id="2.40.30.10">
    <property type="entry name" value="Translation factors"/>
    <property type="match status" value="2"/>
</dbReference>
<dbReference type="PANTHER" id="PTHR23115">
    <property type="entry name" value="TRANSLATION FACTOR"/>
    <property type="match status" value="1"/>
</dbReference>
<evidence type="ECO:0000313" key="8">
    <source>
        <dbReference type="EMBL" id="GAA1819546.1"/>
    </source>
</evidence>
<dbReference type="InterPro" id="IPR011779">
    <property type="entry name" value="SO4_adenylTrfase_lsu"/>
</dbReference>
<feature type="domain" description="Tr-type G" evidence="7">
    <location>
        <begin position="3"/>
        <end position="220"/>
    </location>
</feature>
<evidence type="ECO:0000313" key="9">
    <source>
        <dbReference type="Proteomes" id="UP001500002"/>
    </source>
</evidence>
<evidence type="ECO:0000256" key="2">
    <source>
        <dbReference type="ARBA" id="ARBA00022679"/>
    </source>
</evidence>
<dbReference type="InterPro" id="IPR054696">
    <property type="entry name" value="GTP-eEF1A_C"/>
</dbReference>
<proteinExistence type="predicted"/>
<keyword evidence="2" id="KW-0808">Transferase</keyword>
<dbReference type="CDD" id="cd04095">
    <property type="entry name" value="CysN_NoDQ_III"/>
    <property type="match status" value="1"/>
</dbReference>
<evidence type="ECO:0000259" key="7">
    <source>
        <dbReference type="PROSITE" id="PS51722"/>
    </source>
</evidence>
<gene>
    <name evidence="8" type="ORF">GCM10009749_32500</name>
</gene>
<dbReference type="Pfam" id="PF00009">
    <property type="entry name" value="GTP_EFTU"/>
    <property type="match status" value="1"/>
</dbReference>
<evidence type="ECO:0000256" key="1">
    <source>
        <dbReference type="ARBA" id="ARBA00012391"/>
    </source>
</evidence>
<dbReference type="PROSITE" id="PS51722">
    <property type="entry name" value="G_TR_2"/>
    <property type="match status" value="1"/>
</dbReference>
<name>A0ABP4YK43_9MICO</name>
<dbReference type="InterPro" id="IPR000795">
    <property type="entry name" value="T_Tr_GTP-bd_dom"/>
</dbReference>
<reference evidence="9" key="1">
    <citation type="journal article" date="2019" name="Int. J. Syst. Evol. Microbiol.">
        <title>The Global Catalogue of Microorganisms (GCM) 10K type strain sequencing project: providing services to taxonomists for standard genome sequencing and annotation.</title>
        <authorList>
            <consortium name="The Broad Institute Genomics Platform"/>
            <consortium name="The Broad Institute Genome Sequencing Center for Infectious Disease"/>
            <person name="Wu L."/>
            <person name="Ma J."/>
        </authorList>
    </citation>
    <scope>NUCLEOTIDE SEQUENCE [LARGE SCALE GENOMIC DNA]</scope>
    <source>
        <strain evidence="9">JCM 14322</strain>
    </source>
</reference>
<protein>
    <recommendedName>
        <fullName evidence="1">sulfate adenylyltransferase</fullName>
        <ecNumber evidence="1">2.7.7.4</ecNumber>
    </recommendedName>
</protein>
<dbReference type="SUPFAM" id="SSF50447">
    <property type="entry name" value="Translation proteins"/>
    <property type="match status" value="1"/>
</dbReference>
<evidence type="ECO:0000256" key="6">
    <source>
        <dbReference type="ARBA" id="ARBA00023134"/>
    </source>
</evidence>
<keyword evidence="9" id="KW-1185">Reference proteome</keyword>
<dbReference type="EC" id="2.7.7.4" evidence="1"/>
<comment type="caution">
    <text evidence="8">The sequence shown here is derived from an EMBL/GenBank/DDBJ whole genome shotgun (WGS) entry which is preliminary data.</text>
</comment>
<dbReference type="InterPro" id="IPR031157">
    <property type="entry name" value="G_TR_CS"/>
</dbReference>
<evidence type="ECO:0000256" key="3">
    <source>
        <dbReference type="ARBA" id="ARBA00022695"/>
    </source>
</evidence>
<keyword evidence="5" id="KW-0067">ATP-binding</keyword>
<dbReference type="NCBIfam" id="TIGR02034">
    <property type="entry name" value="CysN"/>
    <property type="match status" value="1"/>
</dbReference>
<keyword evidence="3" id="KW-0548">Nucleotidyltransferase</keyword>
<dbReference type="SUPFAM" id="SSF50465">
    <property type="entry name" value="EF-Tu/eEF-1alpha/eIF2-gamma C-terminal domain"/>
    <property type="match status" value="1"/>
</dbReference>
<dbReference type="EMBL" id="BAAANJ010000019">
    <property type="protein sequence ID" value="GAA1819546.1"/>
    <property type="molecule type" value="Genomic_DNA"/>
</dbReference>
<evidence type="ECO:0000256" key="5">
    <source>
        <dbReference type="ARBA" id="ARBA00022840"/>
    </source>
</evidence>
<dbReference type="PROSITE" id="PS00301">
    <property type="entry name" value="G_TR_1"/>
    <property type="match status" value="1"/>
</dbReference>
<sequence>MPGTLFRFATAGSVDDGKSTLVGRLLHDSKAILADQLEAVARTSAERGFGAGTGFDFALLTDGLRAEREQGITIDVAYRYFSTGARSFILADCPGHVQYTRNMVTGATTADAVVVLIDGRKGVLEQTRRHLSVVALLRVPHVIVAVNKIDLLGYDERSFTDVAADVRRVASELGLGEAHVLPVSALEGDNVVDRSANTPWYDGPALLELLESLPSHDELDTEYDPFRLPVQLVLRPQGGLAPDVAADPELAEAFRDYRAFAGRIGSGRVRVGDRVTVFPSGIETTVTGIDLAGASVDEAVAPQSVALRLADDVDAARGAVIAAHDTLPQPRREVEAELFWLDPRPLHPGARVLVKHGTATVQGLVASVDAKRDLDTLASVPAMTLDANDIGRATIRLAADLPLEPYEANRHAGAFLVIDPQSGASLAAGIVTAPVTPTVGTTGTITTGTITTGTTATDTEGAAA</sequence>
<dbReference type="Pfam" id="PF22594">
    <property type="entry name" value="GTP-eEF1A_C"/>
    <property type="match status" value="1"/>
</dbReference>
<dbReference type="Gene3D" id="3.40.50.300">
    <property type="entry name" value="P-loop containing nucleotide triphosphate hydrolases"/>
    <property type="match status" value="1"/>
</dbReference>
<dbReference type="InterPro" id="IPR009000">
    <property type="entry name" value="Transl_B-barrel_sf"/>
</dbReference>
<keyword evidence="4" id="KW-0547">Nucleotide-binding</keyword>
<accession>A0ABP4YK43</accession>
<dbReference type="SUPFAM" id="SSF52540">
    <property type="entry name" value="P-loop containing nucleoside triphosphate hydrolases"/>
    <property type="match status" value="1"/>
</dbReference>
<organism evidence="8 9">
    <name type="scientific">Agromyces neolithicus</name>
    <dbReference type="NCBI Taxonomy" id="269420"/>
    <lineage>
        <taxon>Bacteria</taxon>
        <taxon>Bacillati</taxon>
        <taxon>Actinomycetota</taxon>
        <taxon>Actinomycetes</taxon>
        <taxon>Micrococcales</taxon>
        <taxon>Microbacteriaceae</taxon>
        <taxon>Agromyces</taxon>
    </lineage>
</organism>
<dbReference type="RefSeq" id="WP_344297506.1">
    <property type="nucleotide sequence ID" value="NZ_BAAANJ010000019.1"/>
</dbReference>
<dbReference type="PRINTS" id="PR00315">
    <property type="entry name" value="ELONGATNFCT"/>
</dbReference>
<dbReference type="InterPro" id="IPR050100">
    <property type="entry name" value="TRAFAC_GTPase_members"/>
</dbReference>
<keyword evidence="6" id="KW-0342">GTP-binding</keyword>
<evidence type="ECO:0000256" key="4">
    <source>
        <dbReference type="ARBA" id="ARBA00022741"/>
    </source>
</evidence>
<dbReference type="CDD" id="cd04166">
    <property type="entry name" value="CysN_ATPS"/>
    <property type="match status" value="1"/>
</dbReference>
<dbReference type="InterPro" id="IPR027417">
    <property type="entry name" value="P-loop_NTPase"/>
</dbReference>